<evidence type="ECO:0000313" key="3">
    <source>
        <dbReference type="EMBL" id="CAA0813276.1"/>
    </source>
</evidence>
<comment type="caution">
    <text evidence="3">The sequence shown here is derived from an EMBL/GenBank/DDBJ whole genome shotgun (WGS) entry which is preliminary data.</text>
</comment>
<evidence type="ECO:0000313" key="4">
    <source>
        <dbReference type="Proteomes" id="UP001153555"/>
    </source>
</evidence>
<dbReference type="EMBL" id="CACSLK010011299">
    <property type="protein sequence ID" value="CAA0813276.1"/>
    <property type="molecule type" value="Genomic_DNA"/>
</dbReference>
<dbReference type="AlphaFoldDB" id="A0A9N7MSU4"/>
<keyword evidence="2" id="KW-0732">Signal</keyword>
<reference evidence="3" key="1">
    <citation type="submission" date="2019-12" db="EMBL/GenBank/DDBJ databases">
        <authorList>
            <person name="Scholes J."/>
        </authorList>
    </citation>
    <scope>NUCLEOTIDE SEQUENCE</scope>
</reference>
<organism evidence="3 4">
    <name type="scientific">Striga hermonthica</name>
    <name type="common">Purple witchweed</name>
    <name type="synonym">Buchnera hermonthica</name>
    <dbReference type="NCBI Taxonomy" id="68872"/>
    <lineage>
        <taxon>Eukaryota</taxon>
        <taxon>Viridiplantae</taxon>
        <taxon>Streptophyta</taxon>
        <taxon>Embryophyta</taxon>
        <taxon>Tracheophyta</taxon>
        <taxon>Spermatophyta</taxon>
        <taxon>Magnoliopsida</taxon>
        <taxon>eudicotyledons</taxon>
        <taxon>Gunneridae</taxon>
        <taxon>Pentapetalae</taxon>
        <taxon>asterids</taxon>
        <taxon>lamiids</taxon>
        <taxon>Lamiales</taxon>
        <taxon>Orobanchaceae</taxon>
        <taxon>Buchnereae</taxon>
        <taxon>Striga</taxon>
    </lineage>
</organism>
<evidence type="ECO:0000256" key="1">
    <source>
        <dbReference type="SAM" id="MobiDB-lite"/>
    </source>
</evidence>
<feature type="non-terminal residue" evidence="3">
    <location>
        <position position="134"/>
    </location>
</feature>
<protein>
    <submittedName>
        <fullName evidence="3">Uncharacterized protein</fullName>
    </submittedName>
</protein>
<dbReference type="Proteomes" id="UP001153555">
    <property type="component" value="Unassembled WGS sequence"/>
</dbReference>
<sequence>LDIHFLISFLHSLLILLRPRSPWSINLLPLRLGLPLRQLLVIADRCLVATPRSELIPGNLPYIFAHRIFDRHVVRGYDRLECIQTRPPHDDIIGRLSPYNHKSHHAHLPQLSRSQCHGQTDLSHRHDFSPIKAV</sequence>
<feature type="signal peptide" evidence="2">
    <location>
        <begin position="1"/>
        <end position="24"/>
    </location>
</feature>
<keyword evidence="4" id="KW-1185">Reference proteome</keyword>
<evidence type="ECO:0000256" key="2">
    <source>
        <dbReference type="SAM" id="SignalP"/>
    </source>
</evidence>
<accession>A0A9N7MSU4</accession>
<feature type="region of interest" description="Disordered" evidence="1">
    <location>
        <begin position="115"/>
        <end position="134"/>
    </location>
</feature>
<feature type="compositionally biased region" description="Basic and acidic residues" evidence="1">
    <location>
        <begin position="122"/>
        <end position="134"/>
    </location>
</feature>
<feature type="chain" id="PRO_5040121784" evidence="2">
    <location>
        <begin position="25"/>
        <end position="134"/>
    </location>
</feature>
<feature type="non-terminal residue" evidence="3">
    <location>
        <position position="1"/>
    </location>
</feature>
<name>A0A9N7MSU4_STRHE</name>
<proteinExistence type="predicted"/>
<gene>
    <name evidence="3" type="ORF">SHERM_13835</name>
</gene>